<dbReference type="PIRSF" id="PIRSF004553">
    <property type="entry name" value="CHP00095"/>
    <property type="match status" value="1"/>
</dbReference>
<evidence type="ECO:0000313" key="3">
    <source>
        <dbReference type="EMBL" id="MBU3031548.1"/>
    </source>
</evidence>
<dbReference type="PANTHER" id="PTHR43542:SF1">
    <property type="entry name" value="METHYLTRANSFERASE"/>
    <property type="match status" value="1"/>
</dbReference>
<dbReference type="PROSITE" id="PS00092">
    <property type="entry name" value="N6_MTASE"/>
    <property type="match status" value="1"/>
</dbReference>
<sequence>MRIVGGTLRGLKLAEVGAGDAAAHLRPTTDRVREAIFNLLINGSHGNPVAGARVLDLFAGTGALGLEALSRGAARVAFVDDGVAARALIRSNVERARAGGVTDIWRRDATRLGPCRGGAYDLVFLDPPYGQGLGERAMASALEGGWLAPGAVVVWEESRPPLVPAPLVGIDQRRYGDSTVTLARLPGPG</sequence>
<name>A0ABS6ALT3_9RHOB</name>
<organism evidence="3 4">
    <name type="scientific">Paracoccus marinaquae</name>
    <dbReference type="NCBI Taxonomy" id="2841926"/>
    <lineage>
        <taxon>Bacteria</taxon>
        <taxon>Pseudomonadati</taxon>
        <taxon>Pseudomonadota</taxon>
        <taxon>Alphaproteobacteria</taxon>
        <taxon>Rhodobacterales</taxon>
        <taxon>Paracoccaceae</taxon>
        <taxon>Paracoccus</taxon>
    </lineage>
</organism>
<keyword evidence="2 3" id="KW-0808">Transferase</keyword>
<dbReference type="InterPro" id="IPR004398">
    <property type="entry name" value="RNA_MeTrfase_RsmD"/>
</dbReference>
<keyword evidence="4" id="KW-1185">Reference proteome</keyword>
<protein>
    <submittedName>
        <fullName evidence="3">16S rRNA (Guanine(966)-N(2))-methyltransferase RsmD</fullName>
        <ecNumber evidence="3">2.1.1.171</ecNumber>
    </submittedName>
</protein>
<dbReference type="EC" id="2.1.1.171" evidence="3"/>
<dbReference type="RefSeq" id="WP_216034216.1">
    <property type="nucleotide sequence ID" value="NZ_JAHKNG010000034.1"/>
</dbReference>
<dbReference type="CDD" id="cd02440">
    <property type="entry name" value="AdoMet_MTases"/>
    <property type="match status" value="1"/>
</dbReference>
<dbReference type="NCBIfam" id="TIGR00095">
    <property type="entry name" value="16S rRNA (guanine(966)-N(2))-methyltransferase RsmD"/>
    <property type="match status" value="1"/>
</dbReference>
<evidence type="ECO:0000313" key="4">
    <source>
        <dbReference type="Proteomes" id="UP001166191"/>
    </source>
</evidence>
<gene>
    <name evidence="3" type="primary">rsmD</name>
    <name evidence="3" type="ORF">KNW02_15630</name>
</gene>
<evidence type="ECO:0000256" key="1">
    <source>
        <dbReference type="ARBA" id="ARBA00022603"/>
    </source>
</evidence>
<accession>A0ABS6ALT3</accession>
<dbReference type="EMBL" id="JAHKNG010000034">
    <property type="protein sequence ID" value="MBU3031548.1"/>
    <property type="molecule type" value="Genomic_DNA"/>
</dbReference>
<comment type="caution">
    <text evidence="3">The sequence shown here is derived from an EMBL/GenBank/DDBJ whole genome shotgun (WGS) entry which is preliminary data.</text>
</comment>
<dbReference type="Proteomes" id="UP001166191">
    <property type="component" value="Unassembled WGS sequence"/>
</dbReference>
<dbReference type="GO" id="GO:0052913">
    <property type="term" value="F:16S rRNA (guanine(966)-N(2))-methyltransferase activity"/>
    <property type="evidence" value="ECO:0007669"/>
    <property type="project" value="UniProtKB-EC"/>
</dbReference>
<evidence type="ECO:0000256" key="2">
    <source>
        <dbReference type="ARBA" id="ARBA00022679"/>
    </source>
</evidence>
<dbReference type="InterPro" id="IPR002052">
    <property type="entry name" value="DNA_methylase_N6_adenine_CS"/>
</dbReference>
<keyword evidence="1 3" id="KW-0489">Methyltransferase</keyword>
<dbReference type="Pfam" id="PF03602">
    <property type="entry name" value="Cons_hypoth95"/>
    <property type="match status" value="1"/>
</dbReference>
<reference evidence="3" key="1">
    <citation type="submission" date="2021-06" db="EMBL/GenBank/DDBJ databases">
        <title>Paracoccus bacterium XHP0099 sp. nov., isolated from the surface waters of the Yellow Sea.</title>
        <authorList>
            <person name="Xue H."/>
            <person name="Zhang D."/>
        </authorList>
    </citation>
    <scope>NUCLEOTIDE SEQUENCE</scope>
    <source>
        <strain evidence="3">XHP0099</strain>
    </source>
</reference>
<dbReference type="PANTHER" id="PTHR43542">
    <property type="entry name" value="METHYLTRANSFERASE"/>
    <property type="match status" value="1"/>
</dbReference>
<proteinExistence type="predicted"/>